<keyword evidence="3" id="KW-1185">Reference proteome</keyword>
<evidence type="ECO:0000256" key="1">
    <source>
        <dbReference type="SAM" id="SignalP"/>
    </source>
</evidence>
<feature type="chain" id="PRO_5026713649" evidence="1">
    <location>
        <begin position="36"/>
        <end position="91"/>
    </location>
</feature>
<dbReference type="EMBL" id="VTFY01000017">
    <property type="protein sequence ID" value="MRX83835.1"/>
    <property type="molecule type" value="Genomic_DNA"/>
</dbReference>
<dbReference type="RefSeq" id="WP_154334682.1">
    <property type="nucleotide sequence ID" value="NZ_VTFY01000017.1"/>
</dbReference>
<evidence type="ECO:0000313" key="2">
    <source>
        <dbReference type="EMBL" id="MRX83835.1"/>
    </source>
</evidence>
<accession>A0A6N7RR24</accession>
<evidence type="ECO:0000313" key="3">
    <source>
        <dbReference type="Proteomes" id="UP000438093"/>
    </source>
</evidence>
<dbReference type="Proteomes" id="UP000438093">
    <property type="component" value="Unassembled WGS sequence"/>
</dbReference>
<comment type="caution">
    <text evidence="2">The sequence shown here is derived from an EMBL/GenBank/DDBJ whole genome shotgun (WGS) entry which is preliminary data.</text>
</comment>
<organism evidence="2 3">
    <name type="scientific">Eggerthella guodeyinii</name>
    <dbReference type="NCBI Taxonomy" id="2690837"/>
    <lineage>
        <taxon>Bacteria</taxon>
        <taxon>Bacillati</taxon>
        <taxon>Actinomycetota</taxon>
        <taxon>Coriobacteriia</taxon>
        <taxon>Eggerthellales</taxon>
        <taxon>Eggerthellaceae</taxon>
        <taxon>Eggerthella</taxon>
    </lineage>
</organism>
<name>A0A6N7RR24_9ACTN</name>
<sequence>MKEQTITPAGVMRRAWALLLAAALCLGLMPSAAWAEESEGAGTVPESAQASVGTSTLTIVYGLGWDGSADAKVNVTYPFAQDATLSDLLDA</sequence>
<gene>
    <name evidence="2" type="ORF">GJG86_15245</name>
</gene>
<dbReference type="AlphaFoldDB" id="A0A6N7RR24"/>
<feature type="signal peptide" evidence="1">
    <location>
        <begin position="1"/>
        <end position="35"/>
    </location>
</feature>
<reference evidence="3" key="1">
    <citation type="submission" date="2019-08" db="EMBL/GenBank/DDBJ databases">
        <title>Arthrobacter sp. nov., isolated from plateau pika and Tibetan wild ass.</title>
        <authorList>
            <person name="Ge Y."/>
        </authorList>
    </citation>
    <scope>NUCLEOTIDE SEQUENCE [LARGE SCALE GENOMIC DNA]</scope>
    <source>
        <strain evidence="3">HF-4214</strain>
    </source>
</reference>
<keyword evidence="1" id="KW-0732">Signal</keyword>
<feature type="non-terminal residue" evidence="2">
    <location>
        <position position="91"/>
    </location>
</feature>
<proteinExistence type="predicted"/>
<protein>
    <submittedName>
        <fullName evidence="2">Uncharacterized protein</fullName>
    </submittedName>
</protein>